<organism evidence="7 8">
    <name type="scientific">Limulus polyphemus</name>
    <name type="common">Atlantic horseshoe crab</name>
    <dbReference type="NCBI Taxonomy" id="6850"/>
    <lineage>
        <taxon>Eukaryota</taxon>
        <taxon>Metazoa</taxon>
        <taxon>Ecdysozoa</taxon>
        <taxon>Arthropoda</taxon>
        <taxon>Chelicerata</taxon>
        <taxon>Merostomata</taxon>
        <taxon>Xiphosura</taxon>
        <taxon>Limulidae</taxon>
        <taxon>Limulus</taxon>
    </lineage>
</organism>
<feature type="region of interest" description="Disordered" evidence="5">
    <location>
        <begin position="1"/>
        <end position="92"/>
    </location>
</feature>
<dbReference type="Gene3D" id="3.30.70.330">
    <property type="match status" value="2"/>
</dbReference>
<feature type="compositionally biased region" description="Basic and acidic residues" evidence="5">
    <location>
        <begin position="521"/>
        <end position="544"/>
    </location>
</feature>
<feature type="region of interest" description="Disordered" evidence="5">
    <location>
        <begin position="489"/>
        <end position="544"/>
    </location>
</feature>
<feature type="compositionally biased region" description="Basic and acidic residues" evidence="5">
    <location>
        <begin position="18"/>
        <end position="31"/>
    </location>
</feature>
<proteinExistence type="predicted"/>
<feature type="compositionally biased region" description="Basic and acidic residues" evidence="5">
    <location>
        <begin position="1"/>
        <end position="11"/>
    </location>
</feature>
<protein>
    <submittedName>
        <fullName evidence="8">Non-POU domain-containing octamer-binding protein-like isoform X2</fullName>
    </submittedName>
</protein>
<accession>A0ABM1BHT5</accession>
<dbReference type="CDD" id="cd12332">
    <property type="entry name" value="RRM1_p54nrb_like"/>
    <property type="match status" value="1"/>
</dbReference>
<dbReference type="RefSeq" id="XP_013782280.1">
    <property type="nucleotide sequence ID" value="XM_013926826.2"/>
</dbReference>
<evidence type="ECO:0000256" key="4">
    <source>
        <dbReference type="SAM" id="Coils"/>
    </source>
</evidence>
<dbReference type="Pfam" id="PF08075">
    <property type="entry name" value="NOPS"/>
    <property type="match status" value="1"/>
</dbReference>
<reference evidence="8" key="1">
    <citation type="submission" date="2025-08" db="UniProtKB">
        <authorList>
            <consortium name="RefSeq"/>
        </authorList>
    </citation>
    <scope>IDENTIFICATION</scope>
    <source>
        <tissue evidence="8">Muscle</tissue>
    </source>
</reference>
<gene>
    <name evidence="8" type="primary">LOC106466534</name>
</gene>
<dbReference type="SUPFAM" id="SSF54928">
    <property type="entry name" value="RNA-binding domain, RBD"/>
    <property type="match status" value="1"/>
</dbReference>
<dbReference type="CDD" id="cd12333">
    <property type="entry name" value="RRM2_p54nrb_like"/>
    <property type="match status" value="1"/>
</dbReference>
<dbReference type="PANTHER" id="PTHR23189">
    <property type="entry name" value="RNA RECOGNITION MOTIF-CONTAINING"/>
    <property type="match status" value="1"/>
</dbReference>
<dbReference type="Gene3D" id="6.10.250.1170">
    <property type="match status" value="1"/>
</dbReference>
<feature type="compositionally biased region" description="Basic and acidic residues" evidence="5">
    <location>
        <begin position="63"/>
        <end position="74"/>
    </location>
</feature>
<evidence type="ECO:0000256" key="5">
    <source>
        <dbReference type="SAM" id="MobiDB-lite"/>
    </source>
</evidence>
<evidence type="ECO:0000256" key="1">
    <source>
        <dbReference type="ARBA" id="ARBA00022737"/>
    </source>
</evidence>
<sequence>MDGDQNNKVKVEAQQQHLEIHENRPNKRQRNEGPSNPQQRGGRADNRDRDRGGRPSNQRGGNMRKERDFVKERLANVSGPTTNLQTKEGEPKKFTGRCRLFVGNLPPNTTEEDFKKMFEPFGETAEVFLNNQKAFGFIKLDTRQNAEAAKAALDLTVKDGKSLRVRFATHGAALKVKNLTPWVSNELLEAAFSIFGEVERAVVIVDDRGRPVGEGIVEYSRKLAAQAALKRCTDGCFLLTSSPRPVLVEPLEQRDEEDGLQEKTFVKNSKQYQKERDIGPRLAEPGSFEYEYAMRWKKLYDLEKQKRENLEKEILEARQQLEDQMDYAFYEHETNMLREKLRHMEEQSNIIQREREMRREEERRREEQRRQEEMMIRQQQEELLRRRTAEEMRRIREDNLMLQQEVAIRQMHGGMSVAGQGLKNEMNDSISGGNMGGYDISPSGAAGSGGPGGMMQGPGAMGMAGRQSRFDQPPPSHHIGGDMNIGNPMNHGSGPHHMGGGEMGGMRGGVGGGPREMQGGPREHMMDQRGPRDDYGMEPKRRRY</sequence>
<evidence type="ECO:0000313" key="8">
    <source>
        <dbReference type="RefSeq" id="XP_013782280.1"/>
    </source>
</evidence>
<evidence type="ECO:0000256" key="3">
    <source>
        <dbReference type="PROSITE-ProRule" id="PRU00176"/>
    </source>
</evidence>
<dbReference type="CDD" id="cd12931">
    <property type="entry name" value="eNOPS_SF"/>
    <property type="match status" value="1"/>
</dbReference>
<dbReference type="Pfam" id="PF00076">
    <property type="entry name" value="RRM_1"/>
    <property type="match status" value="2"/>
</dbReference>
<feature type="coiled-coil region" evidence="4">
    <location>
        <begin position="293"/>
        <end position="405"/>
    </location>
</feature>
<dbReference type="InterPro" id="IPR012975">
    <property type="entry name" value="NOPS"/>
</dbReference>
<feature type="domain" description="RRM" evidence="6">
    <location>
        <begin position="98"/>
        <end position="170"/>
    </location>
</feature>
<feature type="compositionally biased region" description="Gly residues" evidence="5">
    <location>
        <begin position="446"/>
        <end position="462"/>
    </location>
</feature>
<evidence type="ECO:0000256" key="2">
    <source>
        <dbReference type="ARBA" id="ARBA00022884"/>
    </source>
</evidence>
<dbReference type="InterPro" id="IPR035979">
    <property type="entry name" value="RBD_domain_sf"/>
</dbReference>
<dbReference type="InterPro" id="IPR012677">
    <property type="entry name" value="Nucleotide-bd_a/b_plait_sf"/>
</dbReference>
<keyword evidence="4" id="KW-0175">Coiled coil</keyword>
<feature type="compositionally biased region" description="Basic and acidic residues" evidence="5">
    <location>
        <begin position="42"/>
        <end position="53"/>
    </location>
</feature>
<evidence type="ECO:0000313" key="7">
    <source>
        <dbReference type="Proteomes" id="UP000694941"/>
    </source>
</evidence>
<feature type="compositionally biased region" description="Gly residues" evidence="5">
    <location>
        <begin position="497"/>
        <end position="514"/>
    </location>
</feature>
<dbReference type="Proteomes" id="UP000694941">
    <property type="component" value="Unplaced"/>
</dbReference>
<dbReference type="GeneID" id="106466534"/>
<feature type="region of interest" description="Disordered" evidence="5">
    <location>
        <begin position="444"/>
        <end position="470"/>
    </location>
</feature>
<feature type="domain" description="RRM" evidence="6">
    <location>
        <begin position="172"/>
        <end position="253"/>
    </location>
</feature>
<dbReference type="PROSITE" id="PS50102">
    <property type="entry name" value="RRM"/>
    <property type="match status" value="2"/>
</dbReference>
<dbReference type="InterPro" id="IPR000504">
    <property type="entry name" value="RRM_dom"/>
</dbReference>
<name>A0ABM1BHT5_LIMPO</name>
<dbReference type="SMART" id="SM00360">
    <property type="entry name" value="RRM"/>
    <property type="match status" value="2"/>
</dbReference>
<keyword evidence="7" id="KW-1185">Reference proteome</keyword>
<keyword evidence="2 3" id="KW-0694">RNA-binding</keyword>
<keyword evidence="1" id="KW-0677">Repeat</keyword>
<evidence type="ECO:0000259" key="6">
    <source>
        <dbReference type="PROSITE" id="PS50102"/>
    </source>
</evidence>